<protein>
    <submittedName>
        <fullName evidence="1">Uncharacterized protein</fullName>
    </submittedName>
</protein>
<dbReference type="Gene3D" id="2.60.120.1110">
    <property type="match status" value="1"/>
</dbReference>
<gene>
    <name evidence="1" type="ORF">SAMN05216337_1017130</name>
</gene>
<dbReference type="AlphaFoldDB" id="A0A1G6YZ51"/>
<sequence>MITDSLVNFLPIGSNLAITNASLPSNVYDILGQGVGTAPANIIGTRTLFGSDVGIGGVKPQVDIGVGQAFATGNGATLNVAFQGAPDTGAGGNYQPGAWQTLVETGPLAAAQLTAAQIIGRFDFPPAFPANLNARYLRLLFQLAVGQFNAGSIAFAIVTMVRDDQANKFAAKNFSVA</sequence>
<evidence type="ECO:0000313" key="2">
    <source>
        <dbReference type="Proteomes" id="UP000199245"/>
    </source>
</evidence>
<dbReference type="RefSeq" id="WP_092084055.1">
    <property type="nucleotide sequence ID" value="NZ_FMZW01000017.1"/>
</dbReference>
<evidence type="ECO:0000313" key="1">
    <source>
        <dbReference type="EMBL" id="SDD94925.1"/>
    </source>
</evidence>
<dbReference type="EMBL" id="FMZW01000017">
    <property type="protein sequence ID" value="SDD94925.1"/>
    <property type="molecule type" value="Genomic_DNA"/>
</dbReference>
<dbReference type="Proteomes" id="UP000199245">
    <property type="component" value="Unassembled WGS sequence"/>
</dbReference>
<organism evidence="1 2">
    <name type="scientific">Bradyrhizobium brasilense</name>
    <dbReference type="NCBI Taxonomy" id="1419277"/>
    <lineage>
        <taxon>Bacteria</taxon>
        <taxon>Pseudomonadati</taxon>
        <taxon>Pseudomonadota</taxon>
        <taxon>Alphaproteobacteria</taxon>
        <taxon>Hyphomicrobiales</taxon>
        <taxon>Nitrobacteraceae</taxon>
        <taxon>Bradyrhizobium</taxon>
    </lineage>
</organism>
<name>A0A1G6YZ51_9BRAD</name>
<proteinExistence type="predicted"/>
<accession>A0A1G6YZ51</accession>
<reference evidence="1 2" key="1">
    <citation type="submission" date="2016-10" db="EMBL/GenBank/DDBJ databases">
        <authorList>
            <person name="de Groot N.N."/>
        </authorList>
    </citation>
    <scope>NUCLEOTIDE SEQUENCE [LARGE SCALE GENOMIC DNA]</scope>
    <source>
        <strain evidence="1 2">R5</strain>
    </source>
</reference>